<keyword evidence="1" id="KW-0547">Nucleotide-binding</keyword>
<dbReference type="RefSeq" id="WP_382262781.1">
    <property type="nucleotide sequence ID" value="NZ_JBHRZO010000049.1"/>
</dbReference>
<dbReference type="SUPFAM" id="SSF90002">
    <property type="entry name" value="Hypothetical protein YjiA, C-terminal domain"/>
    <property type="match status" value="1"/>
</dbReference>
<dbReference type="Gene3D" id="3.30.1220.10">
    <property type="entry name" value="CobW-like, C-terminal domain"/>
    <property type="match status" value="1"/>
</dbReference>
<dbReference type="InterPro" id="IPR036627">
    <property type="entry name" value="CobW-likC_sf"/>
</dbReference>
<reference evidence="5" key="1">
    <citation type="journal article" date="2019" name="Int. J. Syst. Evol. Microbiol.">
        <title>The Global Catalogue of Microorganisms (GCM) 10K type strain sequencing project: providing services to taxonomists for standard genome sequencing and annotation.</title>
        <authorList>
            <consortium name="The Broad Institute Genomics Platform"/>
            <consortium name="The Broad Institute Genome Sequencing Center for Infectious Disease"/>
            <person name="Wu L."/>
            <person name="Ma J."/>
        </authorList>
    </citation>
    <scope>NUCLEOTIDE SEQUENCE [LARGE SCALE GENOMIC DNA]</scope>
    <source>
        <strain evidence="5">CCUG 53816</strain>
    </source>
</reference>
<feature type="domain" description="CobW C-terminal" evidence="3">
    <location>
        <begin position="2"/>
        <end position="86"/>
    </location>
</feature>
<dbReference type="InterPro" id="IPR011629">
    <property type="entry name" value="CobW-like_C"/>
</dbReference>
<dbReference type="Proteomes" id="UP001595783">
    <property type="component" value="Unassembled WGS sequence"/>
</dbReference>
<evidence type="ECO:0000256" key="1">
    <source>
        <dbReference type="ARBA" id="ARBA00022741"/>
    </source>
</evidence>
<keyword evidence="2" id="KW-0143">Chaperone</keyword>
<evidence type="ECO:0000256" key="2">
    <source>
        <dbReference type="ARBA" id="ARBA00023186"/>
    </source>
</evidence>
<keyword evidence="5" id="KW-1185">Reference proteome</keyword>
<organism evidence="4 5">
    <name type="scientific">Helicobacter baculiformis</name>
    <dbReference type="NCBI Taxonomy" id="427351"/>
    <lineage>
        <taxon>Bacteria</taxon>
        <taxon>Pseudomonadati</taxon>
        <taxon>Campylobacterota</taxon>
        <taxon>Epsilonproteobacteria</taxon>
        <taxon>Campylobacterales</taxon>
        <taxon>Helicobacteraceae</taxon>
        <taxon>Helicobacter</taxon>
    </lineage>
</organism>
<evidence type="ECO:0000313" key="5">
    <source>
        <dbReference type="Proteomes" id="UP001595783"/>
    </source>
</evidence>
<protein>
    <submittedName>
        <fullName evidence="4">GTP-binding protein</fullName>
    </submittedName>
</protein>
<sequence>MEFEERIDWSAFALWLSFLLYRYGDRILRTKGLIRTEQACIALNGVQHIIYPPTHLNPTQERLSQLVFILKDLDPQAIYTSLTTLFNALGIAWCPRMSLG</sequence>
<proteinExistence type="predicted"/>
<dbReference type="Pfam" id="PF07683">
    <property type="entry name" value="CobW_C"/>
    <property type="match status" value="1"/>
</dbReference>
<dbReference type="EMBL" id="JBHRZO010000049">
    <property type="protein sequence ID" value="MFC3848350.1"/>
    <property type="molecule type" value="Genomic_DNA"/>
</dbReference>
<name>A0ABV7ZJH5_9HELI</name>
<evidence type="ECO:0000259" key="3">
    <source>
        <dbReference type="SMART" id="SM00833"/>
    </source>
</evidence>
<accession>A0ABV7ZJH5</accession>
<evidence type="ECO:0000313" key="4">
    <source>
        <dbReference type="EMBL" id="MFC3848350.1"/>
    </source>
</evidence>
<gene>
    <name evidence="4" type="ORF">ACFOPX_07470</name>
</gene>
<comment type="caution">
    <text evidence="4">The sequence shown here is derived from an EMBL/GenBank/DDBJ whole genome shotgun (WGS) entry which is preliminary data.</text>
</comment>
<dbReference type="SMART" id="SM00833">
    <property type="entry name" value="CobW_C"/>
    <property type="match status" value="1"/>
</dbReference>